<comment type="caution">
    <text evidence="2">The sequence shown here is derived from an EMBL/GenBank/DDBJ whole genome shotgun (WGS) entry which is preliminary data.</text>
</comment>
<dbReference type="Proteomes" id="UP001189429">
    <property type="component" value="Unassembled WGS sequence"/>
</dbReference>
<evidence type="ECO:0000256" key="1">
    <source>
        <dbReference type="SAM" id="MobiDB-lite"/>
    </source>
</evidence>
<feature type="compositionally biased region" description="Low complexity" evidence="1">
    <location>
        <begin position="46"/>
        <end position="63"/>
    </location>
</feature>
<proteinExistence type="predicted"/>
<sequence length="138" mass="14957">MSGHGRRGRGDGPRPRLAAGRRWQERRRRRRRACGAGGHGTSQARRPAPSAGMGSAARAGAARALEEARRAAKETVFLWAAFWRSSRQRGKRCPSLVARHGAIRRPGGVSSRSCARAPSDRAGKMPNIIRDLRSGPVS</sequence>
<feature type="region of interest" description="Disordered" evidence="1">
    <location>
        <begin position="1"/>
        <end position="66"/>
    </location>
</feature>
<evidence type="ECO:0000313" key="3">
    <source>
        <dbReference type="Proteomes" id="UP001189429"/>
    </source>
</evidence>
<dbReference type="EMBL" id="CAUYUJ010004855">
    <property type="protein sequence ID" value="CAK0811222.1"/>
    <property type="molecule type" value="Genomic_DNA"/>
</dbReference>
<feature type="compositionally biased region" description="Basic residues" evidence="1">
    <location>
        <begin position="24"/>
        <end position="33"/>
    </location>
</feature>
<evidence type="ECO:0000313" key="2">
    <source>
        <dbReference type="EMBL" id="CAK0811222.1"/>
    </source>
</evidence>
<organism evidence="2 3">
    <name type="scientific">Prorocentrum cordatum</name>
    <dbReference type="NCBI Taxonomy" id="2364126"/>
    <lineage>
        <taxon>Eukaryota</taxon>
        <taxon>Sar</taxon>
        <taxon>Alveolata</taxon>
        <taxon>Dinophyceae</taxon>
        <taxon>Prorocentrales</taxon>
        <taxon>Prorocentraceae</taxon>
        <taxon>Prorocentrum</taxon>
    </lineage>
</organism>
<reference evidence="2" key="1">
    <citation type="submission" date="2023-10" db="EMBL/GenBank/DDBJ databases">
        <authorList>
            <person name="Chen Y."/>
            <person name="Shah S."/>
            <person name="Dougan E. K."/>
            <person name="Thang M."/>
            <person name="Chan C."/>
        </authorList>
    </citation>
    <scope>NUCLEOTIDE SEQUENCE [LARGE SCALE GENOMIC DNA]</scope>
</reference>
<keyword evidence="3" id="KW-1185">Reference proteome</keyword>
<accession>A0ABN9QXV1</accession>
<protein>
    <submittedName>
        <fullName evidence="2">Uncharacterized protein</fullName>
    </submittedName>
</protein>
<gene>
    <name evidence="2" type="ORF">PCOR1329_LOCUS15918</name>
</gene>
<feature type="region of interest" description="Disordered" evidence="1">
    <location>
        <begin position="104"/>
        <end position="138"/>
    </location>
</feature>
<name>A0ABN9QXV1_9DINO</name>